<keyword evidence="4" id="KW-1185">Reference proteome</keyword>
<dbReference type="PANTHER" id="PTHR10672:SF3">
    <property type="entry name" value="PROTEIN HU-LI TAI SHAO"/>
    <property type="match status" value="1"/>
</dbReference>
<organism evidence="3 4">
    <name type="scientific">Actinophytocola xinjiangensis</name>
    <dbReference type="NCBI Taxonomy" id="485602"/>
    <lineage>
        <taxon>Bacteria</taxon>
        <taxon>Bacillati</taxon>
        <taxon>Actinomycetota</taxon>
        <taxon>Actinomycetes</taxon>
        <taxon>Pseudonocardiales</taxon>
        <taxon>Pseudonocardiaceae</taxon>
    </lineage>
</organism>
<dbReference type="Proteomes" id="UP000185696">
    <property type="component" value="Unassembled WGS sequence"/>
</dbReference>
<dbReference type="RefSeq" id="WP_075135904.1">
    <property type="nucleotide sequence ID" value="NZ_MSIF01000016.1"/>
</dbReference>
<accession>A0A7Z1AW72</accession>
<sequence length="250" mass="27392">MPTTTVDLRHERAVRKHKLAASYRLFSRFGFDEGAAGHITVRDPGDPQTYWVAPFGRHFGTIGSDDLVRVGEDGTVVEGDGPINRAGYFIHSAVHTARPDVDGAAHAHTTHGRTFSAMRRTLRPLTQDSCAFYRSHSRFAEFSGVVRDRVYGDRIAAALGDGRALILANHGHLTAAASLDAAVWWFVSMERCFQSELLALAAGEADEIGASDAELTASQHTVEYAELCFSVLYERILHEQPDLALSRPDA</sequence>
<dbReference type="OrthoDB" id="3729465at2"/>
<dbReference type="AlphaFoldDB" id="A0A7Z1AW72"/>
<dbReference type="SUPFAM" id="SSF53639">
    <property type="entry name" value="AraD/HMP-PK domain-like"/>
    <property type="match status" value="1"/>
</dbReference>
<dbReference type="InterPro" id="IPR051017">
    <property type="entry name" value="Aldolase-II_Adducin_sf"/>
</dbReference>
<dbReference type="Gene3D" id="3.40.225.10">
    <property type="entry name" value="Class II aldolase/adducin N-terminal domain"/>
    <property type="match status" value="1"/>
</dbReference>
<dbReference type="NCBIfam" id="NF004855">
    <property type="entry name" value="PRK06208.1"/>
    <property type="match status" value="1"/>
</dbReference>
<dbReference type="Pfam" id="PF00596">
    <property type="entry name" value="Aldolase_II"/>
    <property type="match status" value="1"/>
</dbReference>
<evidence type="ECO:0000313" key="4">
    <source>
        <dbReference type="Proteomes" id="UP000185696"/>
    </source>
</evidence>
<gene>
    <name evidence="3" type="ORF">BLA60_27445</name>
</gene>
<dbReference type="GO" id="GO:0005856">
    <property type="term" value="C:cytoskeleton"/>
    <property type="evidence" value="ECO:0007669"/>
    <property type="project" value="TreeGrafter"/>
</dbReference>
<feature type="domain" description="Class II aldolase/adducin N-terminal" evidence="2">
    <location>
        <begin position="17"/>
        <end position="197"/>
    </location>
</feature>
<dbReference type="EMBL" id="MSIF01000016">
    <property type="protein sequence ID" value="OLF07312.1"/>
    <property type="molecule type" value="Genomic_DNA"/>
</dbReference>
<protein>
    <recommendedName>
        <fullName evidence="2">Class II aldolase/adducin N-terminal domain-containing protein</fullName>
    </recommendedName>
</protein>
<dbReference type="InterPro" id="IPR001303">
    <property type="entry name" value="Aldolase_II/adducin_N"/>
</dbReference>
<evidence type="ECO:0000259" key="2">
    <source>
        <dbReference type="SMART" id="SM01007"/>
    </source>
</evidence>
<proteinExistence type="inferred from homology"/>
<dbReference type="GO" id="GO:0051015">
    <property type="term" value="F:actin filament binding"/>
    <property type="evidence" value="ECO:0007669"/>
    <property type="project" value="TreeGrafter"/>
</dbReference>
<comment type="similarity">
    <text evidence="1">Belongs to the aldolase class II family.</text>
</comment>
<dbReference type="PANTHER" id="PTHR10672">
    <property type="entry name" value="ADDUCIN"/>
    <property type="match status" value="1"/>
</dbReference>
<dbReference type="InterPro" id="IPR036409">
    <property type="entry name" value="Aldolase_II/adducin_N_sf"/>
</dbReference>
<comment type="caution">
    <text evidence="3">The sequence shown here is derived from an EMBL/GenBank/DDBJ whole genome shotgun (WGS) entry which is preliminary data.</text>
</comment>
<dbReference type="SMART" id="SM01007">
    <property type="entry name" value="Aldolase_II"/>
    <property type="match status" value="1"/>
</dbReference>
<evidence type="ECO:0000313" key="3">
    <source>
        <dbReference type="EMBL" id="OLF07312.1"/>
    </source>
</evidence>
<name>A0A7Z1AW72_9PSEU</name>
<dbReference type="FunFam" id="3.40.225.10:FF:000009">
    <property type="entry name" value="Class II aldolase/adducin N-terminal"/>
    <property type="match status" value="1"/>
</dbReference>
<reference evidence="3 4" key="1">
    <citation type="submission" date="2016-12" db="EMBL/GenBank/DDBJ databases">
        <title>The draft genome sequence of Actinophytocola xinjiangensis.</title>
        <authorList>
            <person name="Wang W."/>
            <person name="Yuan L."/>
        </authorList>
    </citation>
    <scope>NUCLEOTIDE SEQUENCE [LARGE SCALE GENOMIC DNA]</scope>
    <source>
        <strain evidence="3 4">CGMCC 4.4663</strain>
    </source>
</reference>
<evidence type="ECO:0000256" key="1">
    <source>
        <dbReference type="ARBA" id="ARBA00037961"/>
    </source>
</evidence>